<sequence length="174" mass="18114">MNEAAYILGTLILAGGCLGLAFRLSLVDPVRGAASRVMLIAVALGLLLTVIFPVGDASEVRTWALAVVFTGLPCAAWMLARNRPPQMLWRMLQAAGGTAALLLIAMLVLRPGSVLSDVVFGAPLLTSVEHVLIAVEIVLVPLMALAVLRLRPPQTAANGAPGNDQGRGGVLYSP</sequence>
<gene>
    <name evidence="1" type="ORF">SAMN05421505_105261</name>
</gene>
<evidence type="ECO:0000313" key="1">
    <source>
        <dbReference type="EMBL" id="SDG58834.1"/>
    </source>
</evidence>
<dbReference type="AlphaFoldDB" id="A0A1G7VGG6"/>
<organism evidence="1 2">
    <name type="scientific">Sinosporangium album</name>
    <dbReference type="NCBI Taxonomy" id="504805"/>
    <lineage>
        <taxon>Bacteria</taxon>
        <taxon>Bacillati</taxon>
        <taxon>Actinomycetota</taxon>
        <taxon>Actinomycetes</taxon>
        <taxon>Streptosporangiales</taxon>
        <taxon>Streptosporangiaceae</taxon>
        <taxon>Sinosporangium</taxon>
    </lineage>
</organism>
<dbReference type="EMBL" id="FNCN01000005">
    <property type="protein sequence ID" value="SDG58834.1"/>
    <property type="molecule type" value="Genomic_DNA"/>
</dbReference>
<dbReference type="STRING" id="504805.SAMN05421505_105261"/>
<dbReference type="RefSeq" id="WP_093169655.1">
    <property type="nucleotide sequence ID" value="NZ_FNCN01000005.1"/>
</dbReference>
<evidence type="ECO:0000313" key="2">
    <source>
        <dbReference type="Proteomes" id="UP000198923"/>
    </source>
</evidence>
<accession>A0A1G7VGG6</accession>
<name>A0A1G7VGG6_9ACTN</name>
<dbReference type="Proteomes" id="UP000198923">
    <property type="component" value="Unassembled WGS sequence"/>
</dbReference>
<reference evidence="1 2" key="1">
    <citation type="submission" date="2016-10" db="EMBL/GenBank/DDBJ databases">
        <authorList>
            <person name="de Groot N.N."/>
        </authorList>
    </citation>
    <scope>NUCLEOTIDE SEQUENCE [LARGE SCALE GENOMIC DNA]</scope>
    <source>
        <strain evidence="1 2">CPCC 201354</strain>
    </source>
</reference>
<keyword evidence="2" id="KW-1185">Reference proteome</keyword>
<proteinExistence type="predicted"/>
<protein>
    <submittedName>
        <fullName evidence="1">Uncharacterized protein</fullName>
    </submittedName>
</protein>
<dbReference type="OrthoDB" id="3530459at2"/>